<dbReference type="GO" id="GO:0036088">
    <property type="term" value="P:D-serine catabolic process"/>
    <property type="evidence" value="ECO:0007669"/>
    <property type="project" value="TreeGrafter"/>
</dbReference>
<dbReference type="SUPFAM" id="SSF51419">
    <property type="entry name" value="PLP-binding barrel"/>
    <property type="match status" value="1"/>
</dbReference>
<dbReference type="RefSeq" id="WP_095549676.1">
    <property type="nucleotide sequence ID" value="NZ_NSJF01000003.1"/>
</dbReference>
<dbReference type="Gene3D" id="2.40.37.20">
    <property type="entry name" value="D-serine dehydratase-like domain"/>
    <property type="match status" value="1"/>
</dbReference>
<dbReference type="PANTHER" id="PTHR28004">
    <property type="entry name" value="ZGC:162816-RELATED"/>
    <property type="match status" value="1"/>
</dbReference>
<dbReference type="GO" id="GO:0008721">
    <property type="term" value="F:D-serine ammonia-lyase activity"/>
    <property type="evidence" value="ECO:0007669"/>
    <property type="project" value="TreeGrafter"/>
</dbReference>
<dbReference type="SMART" id="SM01119">
    <property type="entry name" value="D-ser_dehydrat"/>
    <property type="match status" value="1"/>
</dbReference>
<dbReference type="InterPro" id="IPR026956">
    <property type="entry name" value="D-ser_dehydrat-like_dom"/>
</dbReference>
<dbReference type="PANTHER" id="PTHR28004:SF2">
    <property type="entry name" value="D-SERINE DEHYDRATASE"/>
    <property type="match status" value="1"/>
</dbReference>
<name>A0A2A2AA02_9BURK</name>
<evidence type="ECO:0000256" key="1">
    <source>
        <dbReference type="ARBA" id="ARBA00005323"/>
    </source>
</evidence>
<comment type="similarity">
    <text evidence="1">Belongs to the DSD1 family.</text>
</comment>
<organism evidence="4 5">
    <name type="scientific">Vandammella animalimorsus</name>
    <dbReference type="NCBI Taxonomy" id="2029117"/>
    <lineage>
        <taxon>Bacteria</taxon>
        <taxon>Pseudomonadati</taxon>
        <taxon>Pseudomonadota</taxon>
        <taxon>Betaproteobacteria</taxon>
        <taxon>Burkholderiales</taxon>
        <taxon>Comamonadaceae</taxon>
        <taxon>Vandammella</taxon>
    </lineage>
</organism>
<keyword evidence="2" id="KW-0456">Lyase</keyword>
<dbReference type="Gene3D" id="3.20.20.10">
    <property type="entry name" value="Alanine racemase"/>
    <property type="match status" value="1"/>
</dbReference>
<proteinExistence type="inferred from homology"/>
<dbReference type="CDD" id="cd06819">
    <property type="entry name" value="PLPDE_III_LS_D-TA"/>
    <property type="match status" value="1"/>
</dbReference>
<comment type="caution">
    <text evidence="4">The sequence shown here is derived from an EMBL/GenBank/DDBJ whole genome shotgun (WGS) entry which is preliminary data.</text>
</comment>
<dbReference type="Proteomes" id="UP000217999">
    <property type="component" value="Unassembled WGS sequence"/>
</dbReference>
<dbReference type="InterPro" id="IPR042208">
    <property type="entry name" value="D-ser_dehydrat-like_sf"/>
</dbReference>
<protein>
    <submittedName>
        <fullName evidence="4">Alanine racemase</fullName>
    </submittedName>
</protein>
<evidence type="ECO:0000313" key="5">
    <source>
        <dbReference type="Proteomes" id="UP000217999"/>
    </source>
</evidence>
<evidence type="ECO:0000313" key="4">
    <source>
        <dbReference type="EMBL" id="PAT34591.1"/>
    </source>
</evidence>
<dbReference type="InterPro" id="IPR029066">
    <property type="entry name" value="PLP-binding_barrel"/>
</dbReference>
<dbReference type="InterPro" id="IPR051466">
    <property type="entry name" value="D-amino_acid_metab_enzyme"/>
</dbReference>
<evidence type="ECO:0000259" key="3">
    <source>
        <dbReference type="SMART" id="SM01119"/>
    </source>
</evidence>
<dbReference type="InterPro" id="IPR001608">
    <property type="entry name" value="Ala_racemase_N"/>
</dbReference>
<reference evidence="4 5" key="1">
    <citation type="submission" date="2017-08" db="EMBL/GenBank/DDBJ databases">
        <title>WGS of Clinical strains of the CDC Group NO-1 linked to zoonotic infections in humans.</title>
        <authorList>
            <person name="Bernier A.-M."/>
            <person name="Bernard K."/>
        </authorList>
    </citation>
    <scope>NUCLEOTIDE SEQUENCE [LARGE SCALE GENOMIC DNA]</scope>
    <source>
        <strain evidence="4 5">NML03-0146</strain>
    </source>
</reference>
<dbReference type="Pfam" id="PF14031">
    <property type="entry name" value="D-ser_dehydrat"/>
    <property type="match status" value="1"/>
</dbReference>
<dbReference type="Pfam" id="PF01168">
    <property type="entry name" value="Ala_racemase_N"/>
    <property type="match status" value="1"/>
</dbReference>
<sequence>MHEQGFDGAVGVAPGMPLTELDTPTLVLDLDAMERNIQRMAEFAAAHGVQWRPHAKLHKSARIAQRLVAAGASGCCVQKVAEAQALAAGGVRDIYISNQVLAPQKLQRVAALARHLQQQGGRLALAVDRAQGVAALAQALQGAGVPQAVEVFIEIDIGQHRAGVAPGAPAVALAQNIVRQRQLRLAGLHAYHGGAQHIEDGSQRAAAMQAAYALVRQTLEQLHAAGFTDLAVTGAGTGTFALEAASGLYTELQPGSFLCMDAHYARVQPVPQSALPGPTHFEHALFIKTQVLSSCAAHAVVDAGHKSHAIDSGLPMVWNQGLPPLYEFRNGGDEHGIVAPRVLHGALHAPVPALGQTLWLVPGHCDPTVNLHDAFVGIRGGLEHGVVQEIIPIDARGALW</sequence>
<evidence type="ECO:0000256" key="2">
    <source>
        <dbReference type="ARBA" id="ARBA00023239"/>
    </source>
</evidence>
<feature type="domain" description="D-serine dehydratase-like" evidence="3">
    <location>
        <begin position="284"/>
        <end position="379"/>
    </location>
</feature>
<dbReference type="AlphaFoldDB" id="A0A2A2AA02"/>
<dbReference type="EMBL" id="NSJF01000003">
    <property type="protein sequence ID" value="PAT34591.1"/>
    <property type="molecule type" value="Genomic_DNA"/>
</dbReference>
<accession>A0A2A2AA02</accession>
<gene>
    <name evidence="4" type="ORF">CK620_06720</name>
</gene>